<dbReference type="Proteomes" id="UP000708208">
    <property type="component" value="Unassembled WGS sequence"/>
</dbReference>
<keyword evidence="1" id="KW-0472">Membrane</keyword>
<dbReference type="EMBL" id="CAJVCH010526722">
    <property type="protein sequence ID" value="CAG7822552.1"/>
    <property type="molecule type" value="Genomic_DNA"/>
</dbReference>
<organism evidence="2 3">
    <name type="scientific">Allacma fusca</name>
    <dbReference type="NCBI Taxonomy" id="39272"/>
    <lineage>
        <taxon>Eukaryota</taxon>
        <taxon>Metazoa</taxon>
        <taxon>Ecdysozoa</taxon>
        <taxon>Arthropoda</taxon>
        <taxon>Hexapoda</taxon>
        <taxon>Collembola</taxon>
        <taxon>Symphypleona</taxon>
        <taxon>Sminthuridae</taxon>
        <taxon>Allacma</taxon>
    </lineage>
</organism>
<protein>
    <submittedName>
        <fullName evidence="2">Uncharacterized protein</fullName>
    </submittedName>
</protein>
<feature type="transmembrane region" description="Helical" evidence="1">
    <location>
        <begin position="279"/>
        <end position="297"/>
    </location>
</feature>
<feature type="transmembrane region" description="Helical" evidence="1">
    <location>
        <begin position="107"/>
        <end position="132"/>
    </location>
</feature>
<name>A0A8J2PBT5_9HEXA</name>
<keyword evidence="3" id="KW-1185">Reference proteome</keyword>
<keyword evidence="1" id="KW-1133">Transmembrane helix</keyword>
<sequence>MGQTRRMLSSVMSGGISEISKLINELIRFRQELQRVNTDSFQDSEDNSGEKLKLKKDFGMLIVIVIISTLRTVASTVISNSNPTNPLILYSGFPEAWKSYFVHKTYVIVHFLSNASGWASVVISLTAMFLYIETMNFTLKDWLRKDNARRIPGLKLYEELLVMSRLFEVGVSELLLPVLTAMITLHVTLTCYGVIRFFGRMHLKLYIRFLSPAYGINVFFAKLLIPSAMLKELSNSVKKTIFMFSNSNFPAEKGIVSRKLASMPDLEIKIGSYFAVKRTTYITFVGMLSVNMVTLLINW</sequence>
<feature type="transmembrane region" description="Helical" evidence="1">
    <location>
        <begin position="205"/>
        <end position="225"/>
    </location>
</feature>
<comment type="caution">
    <text evidence="2">The sequence shown here is derived from an EMBL/GenBank/DDBJ whole genome shotgun (WGS) entry which is preliminary data.</text>
</comment>
<evidence type="ECO:0000313" key="2">
    <source>
        <dbReference type="EMBL" id="CAG7822552.1"/>
    </source>
</evidence>
<accession>A0A8J2PBT5</accession>
<proteinExistence type="predicted"/>
<reference evidence="2" key="1">
    <citation type="submission" date="2021-06" db="EMBL/GenBank/DDBJ databases">
        <authorList>
            <person name="Hodson N. C."/>
            <person name="Mongue J. A."/>
            <person name="Jaron S. K."/>
        </authorList>
    </citation>
    <scope>NUCLEOTIDE SEQUENCE</scope>
</reference>
<evidence type="ECO:0000256" key="1">
    <source>
        <dbReference type="SAM" id="Phobius"/>
    </source>
</evidence>
<gene>
    <name evidence="2" type="ORF">AFUS01_LOCUS32818</name>
</gene>
<dbReference type="AlphaFoldDB" id="A0A8J2PBT5"/>
<feature type="transmembrane region" description="Helical" evidence="1">
    <location>
        <begin position="174"/>
        <end position="199"/>
    </location>
</feature>
<evidence type="ECO:0000313" key="3">
    <source>
        <dbReference type="Proteomes" id="UP000708208"/>
    </source>
</evidence>
<keyword evidence="1" id="KW-0812">Transmembrane</keyword>